<dbReference type="STRING" id="152268.A6K24_19710"/>
<feature type="domain" description="SCP2" evidence="1">
    <location>
        <begin position="23"/>
        <end position="103"/>
    </location>
</feature>
<dbReference type="Proteomes" id="UP000078534">
    <property type="component" value="Unassembled WGS sequence"/>
</dbReference>
<sequence>MYMTTFISNFNKARFLTPILLNQTLIVEIKPQQEISHFIELSSKGAKTLHTQPSKIDFVMEGEGYDLEQVLLNTVSLKQLIAFGKITIKGSYRNFLKFEAIIKLS</sequence>
<dbReference type="OrthoDB" id="2874729at2"/>
<protein>
    <recommendedName>
        <fullName evidence="1">SCP2 domain-containing protein</fullName>
    </recommendedName>
</protein>
<gene>
    <name evidence="2" type="ORF">A6K24_19710</name>
</gene>
<dbReference type="Pfam" id="PF02036">
    <property type="entry name" value="SCP2"/>
    <property type="match status" value="1"/>
</dbReference>
<organism evidence="2 3">
    <name type="scientific">Metabacillus litoralis</name>
    <dbReference type="NCBI Taxonomy" id="152268"/>
    <lineage>
        <taxon>Bacteria</taxon>
        <taxon>Bacillati</taxon>
        <taxon>Bacillota</taxon>
        <taxon>Bacilli</taxon>
        <taxon>Bacillales</taxon>
        <taxon>Bacillaceae</taxon>
        <taxon>Metabacillus</taxon>
    </lineage>
</organism>
<dbReference type="EMBL" id="LWSG01000008">
    <property type="protein sequence ID" value="OAS87668.1"/>
    <property type="molecule type" value="Genomic_DNA"/>
</dbReference>
<evidence type="ECO:0000313" key="2">
    <source>
        <dbReference type="EMBL" id="OAS87668.1"/>
    </source>
</evidence>
<evidence type="ECO:0000259" key="1">
    <source>
        <dbReference type="Pfam" id="PF02036"/>
    </source>
</evidence>
<accession>A0A179T2K8</accession>
<keyword evidence="3" id="KW-1185">Reference proteome</keyword>
<proteinExistence type="predicted"/>
<name>A0A179T2K8_9BACI</name>
<dbReference type="SUPFAM" id="SSF55718">
    <property type="entry name" value="SCP-like"/>
    <property type="match status" value="1"/>
</dbReference>
<dbReference type="InterPro" id="IPR036527">
    <property type="entry name" value="SCP2_sterol-bd_dom_sf"/>
</dbReference>
<dbReference type="InterPro" id="IPR003033">
    <property type="entry name" value="SCP2_sterol-bd_dom"/>
</dbReference>
<reference evidence="3" key="1">
    <citation type="submission" date="2016-04" db="EMBL/GenBank/DDBJ databases">
        <authorList>
            <person name="Lyu Z."/>
            <person name="Lyu W."/>
        </authorList>
    </citation>
    <scope>NUCLEOTIDE SEQUENCE [LARGE SCALE GENOMIC DNA]</scope>
    <source>
        <strain evidence="3">C44</strain>
    </source>
</reference>
<comment type="caution">
    <text evidence="2">The sequence shown here is derived from an EMBL/GenBank/DDBJ whole genome shotgun (WGS) entry which is preliminary data.</text>
</comment>
<dbReference type="AlphaFoldDB" id="A0A179T2K8"/>
<evidence type="ECO:0000313" key="3">
    <source>
        <dbReference type="Proteomes" id="UP000078534"/>
    </source>
</evidence>
<dbReference type="RefSeq" id="WP_066329921.1">
    <property type="nucleotide sequence ID" value="NZ_LWSG01000008.1"/>
</dbReference>